<dbReference type="InterPro" id="IPR051199">
    <property type="entry name" value="LPS_LOS_Heptosyltrfase"/>
</dbReference>
<dbReference type="InterPro" id="IPR002201">
    <property type="entry name" value="Glyco_trans_9"/>
</dbReference>
<dbReference type="GO" id="GO:0008713">
    <property type="term" value="F:ADP-heptose-lipopolysaccharide heptosyltransferase activity"/>
    <property type="evidence" value="ECO:0007669"/>
    <property type="project" value="TreeGrafter"/>
</dbReference>
<name>A0A381UJ20_9ZZZZ</name>
<evidence type="ECO:0000313" key="3">
    <source>
        <dbReference type="EMBL" id="SVA27317.1"/>
    </source>
</evidence>
<reference evidence="3" key="1">
    <citation type="submission" date="2018-05" db="EMBL/GenBank/DDBJ databases">
        <authorList>
            <person name="Lanie J.A."/>
            <person name="Ng W.-L."/>
            <person name="Kazmierczak K.M."/>
            <person name="Andrzejewski T.M."/>
            <person name="Davidsen T.M."/>
            <person name="Wayne K.J."/>
            <person name="Tettelin H."/>
            <person name="Glass J.I."/>
            <person name="Rusch D."/>
            <person name="Podicherti R."/>
            <person name="Tsui H.-C.T."/>
            <person name="Winkler M.E."/>
        </authorList>
    </citation>
    <scope>NUCLEOTIDE SEQUENCE</scope>
</reference>
<dbReference type="GO" id="GO:0009244">
    <property type="term" value="P:lipopolysaccharide core region biosynthetic process"/>
    <property type="evidence" value="ECO:0007669"/>
    <property type="project" value="TreeGrafter"/>
</dbReference>
<proteinExistence type="predicted"/>
<sequence>MTGASGEENFVHELAKDFPHERVKEMVGRFSLAEFFPVIRNSSLLITSSTGPLHIANAVRVPLLGFFCPVKPHTPKRWGPYDPQKWVVTPKLDRPEICEFK</sequence>
<dbReference type="EMBL" id="UINC01006403">
    <property type="protein sequence ID" value="SVA27317.1"/>
    <property type="molecule type" value="Genomic_DNA"/>
</dbReference>
<gene>
    <name evidence="3" type="ORF">METZ01_LOCUS80171</name>
</gene>
<dbReference type="GO" id="GO:0005829">
    <property type="term" value="C:cytosol"/>
    <property type="evidence" value="ECO:0007669"/>
    <property type="project" value="TreeGrafter"/>
</dbReference>
<dbReference type="AlphaFoldDB" id="A0A381UJ20"/>
<keyword evidence="1" id="KW-0328">Glycosyltransferase</keyword>
<keyword evidence="2" id="KW-0808">Transferase</keyword>
<dbReference type="PANTHER" id="PTHR30160">
    <property type="entry name" value="TETRAACYLDISACCHARIDE 4'-KINASE-RELATED"/>
    <property type="match status" value="1"/>
</dbReference>
<evidence type="ECO:0000256" key="2">
    <source>
        <dbReference type="ARBA" id="ARBA00022679"/>
    </source>
</evidence>
<dbReference type="SUPFAM" id="SSF53756">
    <property type="entry name" value="UDP-Glycosyltransferase/glycogen phosphorylase"/>
    <property type="match status" value="1"/>
</dbReference>
<dbReference type="Gene3D" id="3.40.50.2000">
    <property type="entry name" value="Glycogen Phosphorylase B"/>
    <property type="match status" value="1"/>
</dbReference>
<dbReference type="Pfam" id="PF01075">
    <property type="entry name" value="Glyco_transf_9"/>
    <property type="match status" value="1"/>
</dbReference>
<protein>
    <submittedName>
        <fullName evidence="3">Uncharacterized protein</fullName>
    </submittedName>
</protein>
<evidence type="ECO:0000256" key="1">
    <source>
        <dbReference type="ARBA" id="ARBA00022676"/>
    </source>
</evidence>
<organism evidence="3">
    <name type="scientific">marine metagenome</name>
    <dbReference type="NCBI Taxonomy" id="408172"/>
    <lineage>
        <taxon>unclassified sequences</taxon>
        <taxon>metagenomes</taxon>
        <taxon>ecological metagenomes</taxon>
    </lineage>
</organism>
<accession>A0A381UJ20</accession>